<protein>
    <submittedName>
        <fullName evidence="3">Putative autotransporter adhesin-like protein</fullName>
    </submittedName>
</protein>
<evidence type="ECO:0000256" key="1">
    <source>
        <dbReference type="SAM" id="SignalP"/>
    </source>
</evidence>
<keyword evidence="4" id="KW-1185">Reference proteome</keyword>
<organism evidence="3 4">
    <name type="scientific">Acetobacteroides hydrogenigenes</name>
    <dbReference type="NCBI Taxonomy" id="979970"/>
    <lineage>
        <taxon>Bacteria</taxon>
        <taxon>Pseudomonadati</taxon>
        <taxon>Bacteroidota</taxon>
        <taxon>Bacteroidia</taxon>
        <taxon>Bacteroidales</taxon>
        <taxon>Rikenellaceae</taxon>
        <taxon>Acetobacteroides</taxon>
    </lineage>
</organism>
<feature type="signal peptide" evidence="1">
    <location>
        <begin position="1"/>
        <end position="21"/>
    </location>
</feature>
<dbReference type="Pfam" id="PF10988">
    <property type="entry name" value="DUF2807"/>
    <property type="match status" value="1"/>
</dbReference>
<comment type="caution">
    <text evidence="3">The sequence shown here is derived from an EMBL/GenBank/DDBJ whole genome shotgun (WGS) entry which is preliminary data.</text>
</comment>
<keyword evidence="1" id="KW-0732">Signal</keyword>
<dbReference type="PROSITE" id="PS51257">
    <property type="entry name" value="PROKAR_LIPOPROTEIN"/>
    <property type="match status" value="1"/>
</dbReference>
<evidence type="ECO:0000313" key="3">
    <source>
        <dbReference type="EMBL" id="TCN65351.1"/>
    </source>
</evidence>
<reference evidence="3 4" key="1">
    <citation type="submission" date="2019-03" db="EMBL/GenBank/DDBJ databases">
        <title>Genomic Encyclopedia of Archaeal and Bacterial Type Strains, Phase II (KMG-II): from individual species to whole genera.</title>
        <authorList>
            <person name="Goeker M."/>
        </authorList>
    </citation>
    <scope>NUCLEOTIDE SEQUENCE [LARGE SCALE GENOMIC DNA]</scope>
    <source>
        <strain evidence="3 4">RL-C</strain>
    </source>
</reference>
<sequence>MKITFKLILFALVLTFTSCIKEEFGPGDVTAVNRIGIGYFDKLKVEDGFQVEVVRGSHIEVVVEAPDGYQDNIHTDINGVGELCIFLDNAIMPQYVKHKRVLITMPLLRSITAWGGSEVYTTGIFNPSKFKIDADGGSYVETNIATDELSVIASAGSDVKPYGEAGILYVEELSGNSKLYGFRLLTSHSDLNLKGGSEAQVTAVNKLVVTASEASIVKYAGHPNIVHSLTGGSQLIDAN</sequence>
<gene>
    <name evidence="3" type="ORF">CLV25_11130</name>
</gene>
<evidence type="ECO:0000313" key="4">
    <source>
        <dbReference type="Proteomes" id="UP000294830"/>
    </source>
</evidence>
<name>A0A4R2EAY1_9BACT</name>
<dbReference type="Proteomes" id="UP000294830">
    <property type="component" value="Unassembled WGS sequence"/>
</dbReference>
<dbReference type="OrthoDB" id="942536at2"/>
<dbReference type="Gene3D" id="2.160.20.120">
    <property type="match status" value="1"/>
</dbReference>
<dbReference type="EMBL" id="SLWB01000011">
    <property type="protein sequence ID" value="TCN65351.1"/>
    <property type="molecule type" value="Genomic_DNA"/>
</dbReference>
<dbReference type="InterPro" id="IPR021255">
    <property type="entry name" value="DUF2807"/>
</dbReference>
<dbReference type="RefSeq" id="WP_131839734.1">
    <property type="nucleotide sequence ID" value="NZ_SLWB01000011.1"/>
</dbReference>
<feature type="domain" description="Putative auto-transporter adhesin head GIN" evidence="2">
    <location>
        <begin position="40"/>
        <end position="223"/>
    </location>
</feature>
<feature type="chain" id="PRO_5020839683" evidence="1">
    <location>
        <begin position="22"/>
        <end position="239"/>
    </location>
</feature>
<evidence type="ECO:0000259" key="2">
    <source>
        <dbReference type="Pfam" id="PF10988"/>
    </source>
</evidence>
<proteinExistence type="predicted"/>
<dbReference type="AlphaFoldDB" id="A0A4R2EAY1"/>
<accession>A0A4R2EAY1</accession>